<gene>
    <name evidence="1" type="ORF">L1049_013946</name>
</gene>
<dbReference type="PANTHER" id="PTHR47150:SF6">
    <property type="entry name" value="OS01G0872900 PROTEIN"/>
    <property type="match status" value="1"/>
</dbReference>
<evidence type="ECO:0000313" key="1">
    <source>
        <dbReference type="EMBL" id="KAK9280258.1"/>
    </source>
</evidence>
<dbReference type="PANTHER" id="PTHR47150">
    <property type="entry name" value="OS12G0169200 PROTEIN"/>
    <property type="match status" value="1"/>
</dbReference>
<dbReference type="InterPro" id="IPR006912">
    <property type="entry name" value="Harbinger_derived_prot"/>
</dbReference>
<keyword evidence="2" id="KW-1185">Reference proteome</keyword>
<accession>A0AAP0RMK5</accession>
<dbReference type="Proteomes" id="UP001415857">
    <property type="component" value="Unassembled WGS sequence"/>
</dbReference>
<dbReference type="EMBL" id="JBBPBK010000008">
    <property type="protein sequence ID" value="KAK9280258.1"/>
    <property type="molecule type" value="Genomic_DNA"/>
</dbReference>
<name>A0AAP0RMK5_LIQFO</name>
<dbReference type="Pfam" id="PF04827">
    <property type="entry name" value="Plant_tran"/>
    <property type="match status" value="1"/>
</dbReference>
<organism evidence="1 2">
    <name type="scientific">Liquidambar formosana</name>
    <name type="common">Formosan gum</name>
    <dbReference type="NCBI Taxonomy" id="63359"/>
    <lineage>
        <taxon>Eukaryota</taxon>
        <taxon>Viridiplantae</taxon>
        <taxon>Streptophyta</taxon>
        <taxon>Embryophyta</taxon>
        <taxon>Tracheophyta</taxon>
        <taxon>Spermatophyta</taxon>
        <taxon>Magnoliopsida</taxon>
        <taxon>eudicotyledons</taxon>
        <taxon>Gunneridae</taxon>
        <taxon>Pentapetalae</taxon>
        <taxon>Saxifragales</taxon>
        <taxon>Altingiaceae</taxon>
        <taxon>Liquidambar</taxon>
    </lineage>
</organism>
<evidence type="ECO:0008006" key="3">
    <source>
        <dbReference type="Google" id="ProtNLM"/>
    </source>
</evidence>
<comment type="caution">
    <text evidence="1">The sequence shown here is derived from an EMBL/GenBank/DDBJ whole genome shotgun (WGS) entry which is preliminary data.</text>
</comment>
<evidence type="ECO:0000313" key="2">
    <source>
        <dbReference type="Proteomes" id="UP001415857"/>
    </source>
</evidence>
<proteinExistence type="predicted"/>
<sequence length="117" mass="13426">MFIRRDLHDLSIILETVASYDLWIWHAFFGLPGSHNDINVLERSHLFANHAEGCAPTANYSINGHNYTTGYYLADGIYLPWSTFVKTILHPQYNKHKNFATAQESIKKDVERAFGVL</sequence>
<reference evidence="1 2" key="1">
    <citation type="journal article" date="2024" name="Plant J.">
        <title>Genome sequences and population genomics reveal climatic adaptation and genomic divergence between two closely related sweetgum species.</title>
        <authorList>
            <person name="Xu W.Q."/>
            <person name="Ren C.Q."/>
            <person name="Zhang X.Y."/>
            <person name="Comes H.P."/>
            <person name="Liu X.H."/>
            <person name="Li Y.G."/>
            <person name="Kettle C.J."/>
            <person name="Jalonen R."/>
            <person name="Gaisberger H."/>
            <person name="Ma Y.Z."/>
            <person name="Qiu Y.X."/>
        </authorList>
    </citation>
    <scope>NUCLEOTIDE SEQUENCE [LARGE SCALE GENOMIC DNA]</scope>
    <source>
        <strain evidence="1">Hangzhou</strain>
    </source>
</reference>
<dbReference type="AlphaFoldDB" id="A0AAP0RMK5"/>
<protein>
    <recommendedName>
        <fullName evidence="3">DDE Tnp4 domain-containing protein</fullName>
    </recommendedName>
</protein>